<dbReference type="SUPFAM" id="SSF47336">
    <property type="entry name" value="ACP-like"/>
    <property type="match status" value="1"/>
</dbReference>
<name>A0ABV8T3X1_9GAMM</name>
<dbReference type="InterPro" id="IPR045851">
    <property type="entry name" value="AMP-bd_C_sf"/>
</dbReference>
<dbReference type="InterPro" id="IPR000873">
    <property type="entry name" value="AMP-dep_synth/lig_dom"/>
</dbReference>
<dbReference type="InterPro" id="IPR009081">
    <property type="entry name" value="PP-bd_ACP"/>
</dbReference>
<dbReference type="Proteomes" id="UP001595904">
    <property type="component" value="Unassembled WGS sequence"/>
</dbReference>
<dbReference type="SMART" id="SM00823">
    <property type="entry name" value="PKS_PP"/>
    <property type="match status" value="1"/>
</dbReference>
<dbReference type="Gene3D" id="3.30.300.30">
    <property type="match status" value="1"/>
</dbReference>
<evidence type="ECO:0000256" key="1">
    <source>
        <dbReference type="ARBA" id="ARBA00022450"/>
    </source>
</evidence>
<dbReference type="RefSeq" id="WP_380605089.1">
    <property type="nucleotide sequence ID" value="NZ_JBHSDU010000015.1"/>
</dbReference>
<organism evidence="5 6">
    <name type="scientific">Steroidobacter flavus</name>
    <dbReference type="NCBI Taxonomy" id="1842136"/>
    <lineage>
        <taxon>Bacteria</taxon>
        <taxon>Pseudomonadati</taxon>
        <taxon>Pseudomonadota</taxon>
        <taxon>Gammaproteobacteria</taxon>
        <taxon>Steroidobacterales</taxon>
        <taxon>Steroidobacteraceae</taxon>
        <taxon>Steroidobacter</taxon>
    </lineage>
</organism>
<dbReference type="Gene3D" id="3.40.50.12780">
    <property type="entry name" value="N-terminal domain of ligase-like"/>
    <property type="match status" value="1"/>
</dbReference>
<feature type="domain" description="Carrier" evidence="4">
    <location>
        <begin position="498"/>
        <end position="573"/>
    </location>
</feature>
<evidence type="ECO:0000256" key="2">
    <source>
        <dbReference type="ARBA" id="ARBA00022553"/>
    </source>
</evidence>
<dbReference type="Gene3D" id="3.40.50.1820">
    <property type="entry name" value="alpha/beta hydrolase"/>
    <property type="match status" value="1"/>
</dbReference>
<dbReference type="PROSITE" id="PS00455">
    <property type="entry name" value="AMP_BINDING"/>
    <property type="match status" value="1"/>
</dbReference>
<dbReference type="EMBL" id="JBHSDU010000015">
    <property type="protein sequence ID" value="MFC4314147.1"/>
    <property type="molecule type" value="Genomic_DNA"/>
</dbReference>
<keyword evidence="1" id="KW-0596">Phosphopantetheine</keyword>
<keyword evidence="2" id="KW-0597">Phosphoprotein</keyword>
<dbReference type="PANTHER" id="PTHR45527:SF1">
    <property type="entry name" value="FATTY ACID SYNTHASE"/>
    <property type="match status" value="1"/>
</dbReference>
<dbReference type="InterPro" id="IPR036736">
    <property type="entry name" value="ACP-like_sf"/>
</dbReference>
<protein>
    <submittedName>
        <fullName evidence="5">Amino acid adenylation domain-containing protein</fullName>
    </submittedName>
</protein>
<dbReference type="Pfam" id="PF00501">
    <property type="entry name" value="AMP-binding"/>
    <property type="match status" value="1"/>
</dbReference>
<dbReference type="PANTHER" id="PTHR45527">
    <property type="entry name" value="NONRIBOSOMAL PEPTIDE SYNTHETASE"/>
    <property type="match status" value="1"/>
</dbReference>
<dbReference type="InterPro" id="IPR006162">
    <property type="entry name" value="Ppantetheine_attach_site"/>
</dbReference>
<gene>
    <name evidence="5" type="ORF">ACFPN2_34050</name>
</gene>
<dbReference type="CDD" id="cd05930">
    <property type="entry name" value="A_NRPS"/>
    <property type="match status" value="1"/>
</dbReference>
<feature type="region of interest" description="Disordered" evidence="3">
    <location>
        <begin position="596"/>
        <end position="617"/>
    </location>
</feature>
<keyword evidence="6" id="KW-1185">Reference proteome</keyword>
<dbReference type="PROSITE" id="PS50075">
    <property type="entry name" value="CARRIER"/>
    <property type="match status" value="1"/>
</dbReference>
<reference evidence="6" key="1">
    <citation type="journal article" date="2019" name="Int. J. Syst. Evol. Microbiol.">
        <title>The Global Catalogue of Microorganisms (GCM) 10K type strain sequencing project: providing services to taxonomists for standard genome sequencing and annotation.</title>
        <authorList>
            <consortium name="The Broad Institute Genomics Platform"/>
            <consortium name="The Broad Institute Genome Sequencing Center for Infectious Disease"/>
            <person name="Wu L."/>
            <person name="Ma J."/>
        </authorList>
    </citation>
    <scope>NUCLEOTIDE SEQUENCE [LARGE SCALE GENOMIC DNA]</scope>
    <source>
        <strain evidence="6">CGMCC 1.10759</strain>
    </source>
</reference>
<dbReference type="InterPro" id="IPR042099">
    <property type="entry name" value="ANL_N_sf"/>
</dbReference>
<evidence type="ECO:0000256" key="3">
    <source>
        <dbReference type="SAM" id="MobiDB-lite"/>
    </source>
</evidence>
<dbReference type="SUPFAM" id="SSF56801">
    <property type="entry name" value="Acetyl-CoA synthetase-like"/>
    <property type="match status" value="1"/>
</dbReference>
<evidence type="ECO:0000259" key="4">
    <source>
        <dbReference type="PROSITE" id="PS50075"/>
    </source>
</evidence>
<accession>A0ABV8T3X1</accession>
<dbReference type="InterPro" id="IPR029058">
    <property type="entry name" value="AB_hydrolase_fold"/>
</dbReference>
<proteinExistence type="predicted"/>
<dbReference type="InterPro" id="IPR020845">
    <property type="entry name" value="AMP-binding_CS"/>
</dbReference>
<dbReference type="InterPro" id="IPR010071">
    <property type="entry name" value="AA_adenyl_dom"/>
</dbReference>
<evidence type="ECO:0000313" key="5">
    <source>
        <dbReference type="EMBL" id="MFC4314147.1"/>
    </source>
</evidence>
<comment type="caution">
    <text evidence="5">The sequence shown here is derived from an EMBL/GenBank/DDBJ whole genome shotgun (WGS) entry which is preliminary data.</text>
</comment>
<dbReference type="Pfam" id="PF00550">
    <property type="entry name" value="PP-binding"/>
    <property type="match status" value="1"/>
</dbReference>
<dbReference type="NCBIfam" id="TIGR01733">
    <property type="entry name" value="AA-adenyl-dom"/>
    <property type="match status" value="1"/>
</dbReference>
<evidence type="ECO:0000313" key="6">
    <source>
        <dbReference type="Proteomes" id="UP001595904"/>
    </source>
</evidence>
<sequence length="617" mass="66961">MMNGDAYDVGPLAIPAIVAQWAGQRPDAIALESESGALTYAELELRVDRLSRWMRTQGVSSGARVALDLDRSIEWVVAMLAAWRCGAAYVALDPSWPAARKTAVLADTQPVLVYEGSREEHRASNASGPLSGPSLSDVAYVLYTSGSTGTPKGAVIDHANLLNYVAAASHAMRLADSRRWALSSTVAADLGYTALFGALFNGACLVIASAEQMQSGSAFCRFLREARIDALKIVPSHLEALLDTEQPSLPRKLILGGEPASAALIRRIGEVAPDCEVFNHYGPTETTVGVMIHEARKGEAAEGGLPLTRVLANNRIYVLDGELQPAPVGTVGELYIGGAQVGQGYYGQSSSQAFITDPFMPGERMYRTGDLAYRRAEGGLRLTGRADRQLKIRGFRVAPEEIETTLNAIDGVRHAVVTPRTVGDATELVAHLVLDTSRSSPPDIESIRERVGTLLPIHMQPTYWQVTTQLPRLANGKVDRVSLAKLPIESQLMTTTRAPRTAVEFVLTDCMAQLLRRESLGIDDDFFEMGGHSLLVIKLVARLRRLLKVEIPPGLVFDHRTAAALADVLQNRCTDPIELERLAELHRRLAQLSPEERAELEQRARSQAAAAKEMNPA</sequence>
<dbReference type="InterPro" id="IPR020806">
    <property type="entry name" value="PKS_PP-bd"/>
</dbReference>
<dbReference type="PROSITE" id="PS00012">
    <property type="entry name" value="PHOSPHOPANTETHEINE"/>
    <property type="match status" value="1"/>
</dbReference>